<dbReference type="STRING" id="1618550.UT39_C0003G0035"/>
<evidence type="ECO:0000313" key="3">
    <source>
        <dbReference type="Proteomes" id="UP000034246"/>
    </source>
</evidence>
<evidence type="ECO:0000313" key="2">
    <source>
        <dbReference type="EMBL" id="KKR11766.1"/>
    </source>
</evidence>
<gene>
    <name evidence="2" type="ORF">UT39_C0003G0035</name>
</gene>
<evidence type="ECO:0000256" key="1">
    <source>
        <dbReference type="SAM" id="Phobius"/>
    </source>
</evidence>
<name>A0A0G0NG35_9BACT</name>
<keyword evidence="1" id="KW-0812">Transmembrane</keyword>
<sequence>MRKFIPFAVLILGVVVVAGAFLFLKNRGRGMVDDQQISDADVAPAVSLDKRPVVSLTPSSDGHWLKMEIKKISIDAATLDYELTYKVPDGRTQGVPGTWKLATKDDIAKDMLLGSESSGRFRYDEGVENGNLTLRFRDTNGKLVAKFETNFKLYSNVENLASEDDVFSLTLGRANARAFFVVMGTVGYSGNDKLSDSTKLYGFFTSSSDKYPAVVKMEGASNLKYWDGSSWTSSFDKVGSGIFAGSY</sequence>
<dbReference type="EMBL" id="LBWP01000003">
    <property type="protein sequence ID" value="KKR11766.1"/>
    <property type="molecule type" value="Genomic_DNA"/>
</dbReference>
<comment type="caution">
    <text evidence="2">The sequence shown here is derived from an EMBL/GenBank/DDBJ whole genome shotgun (WGS) entry which is preliminary data.</text>
</comment>
<dbReference type="Proteomes" id="UP000034246">
    <property type="component" value="Unassembled WGS sequence"/>
</dbReference>
<organism evidence="2 3">
    <name type="scientific">Candidatus Woesebacteria bacterium GW2011_GWA1_39_21</name>
    <dbReference type="NCBI Taxonomy" id="1618550"/>
    <lineage>
        <taxon>Bacteria</taxon>
        <taxon>Candidatus Woeseibacteriota</taxon>
    </lineage>
</organism>
<keyword evidence="1" id="KW-1133">Transmembrane helix</keyword>
<accession>A0A0G0NG35</accession>
<reference evidence="2 3" key="1">
    <citation type="journal article" date="2015" name="Nature">
        <title>rRNA introns, odd ribosomes, and small enigmatic genomes across a large radiation of phyla.</title>
        <authorList>
            <person name="Brown C.T."/>
            <person name="Hug L.A."/>
            <person name="Thomas B.C."/>
            <person name="Sharon I."/>
            <person name="Castelle C.J."/>
            <person name="Singh A."/>
            <person name="Wilkins M.J."/>
            <person name="Williams K.H."/>
            <person name="Banfield J.F."/>
        </authorList>
    </citation>
    <scope>NUCLEOTIDE SEQUENCE [LARGE SCALE GENOMIC DNA]</scope>
</reference>
<protein>
    <submittedName>
        <fullName evidence="2">Uncharacterized protein</fullName>
    </submittedName>
</protein>
<feature type="transmembrane region" description="Helical" evidence="1">
    <location>
        <begin position="6"/>
        <end position="24"/>
    </location>
</feature>
<keyword evidence="1" id="KW-0472">Membrane</keyword>
<dbReference type="AlphaFoldDB" id="A0A0G0NG35"/>
<proteinExistence type="predicted"/>